<name>A0A1F7GBG1_9BACT</name>
<dbReference type="GO" id="GO:0022627">
    <property type="term" value="C:cytosolic small ribosomal subunit"/>
    <property type="evidence" value="ECO:0007669"/>
    <property type="project" value="TreeGrafter"/>
</dbReference>
<dbReference type="SMART" id="SM01387">
    <property type="entry name" value="Ribosomal_S15"/>
    <property type="match status" value="1"/>
</dbReference>
<dbReference type="InterPro" id="IPR000589">
    <property type="entry name" value="Ribosomal_uS15"/>
</dbReference>
<dbReference type="PROSITE" id="PS00362">
    <property type="entry name" value="RIBOSOMAL_S15"/>
    <property type="match status" value="1"/>
</dbReference>
<keyword evidence="4 6" id="KW-0694">RNA-binding</keyword>
<dbReference type="GO" id="GO:0003735">
    <property type="term" value="F:structural constituent of ribosome"/>
    <property type="evidence" value="ECO:0007669"/>
    <property type="project" value="InterPro"/>
</dbReference>
<dbReference type="FunFam" id="1.10.287.10:FF:000002">
    <property type="entry name" value="30S ribosomal protein S15"/>
    <property type="match status" value="1"/>
</dbReference>
<evidence type="ECO:0000313" key="8">
    <source>
        <dbReference type="Proteomes" id="UP000178372"/>
    </source>
</evidence>
<comment type="function">
    <text evidence="4 6">One of the primary rRNA binding proteins, it binds directly to 16S rRNA where it helps nucleate assembly of the platform of the 30S subunit by binding and bridging several RNA helices of the 16S rRNA.</text>
</comment>
<proteinExistence type="inferred from homology"/>
<dbReference type="GO" id="GO:0019843">
    <property type="term" value="F:rRNA binding"/>
    <property type="evidence" value="ECO:0007669"/>
    <property type="project" value="UniProtKB-UniRule"/>
</dbReference>
<organism evidence="7 8">
    <name type="scientific">Candidatus Roizmanbacteria bacterium RIFCSPHIGHO2_01_FULL_39_12b</name>
    <dbReference type="NCBI Taxonomy" id="1802030"/>
    <lineage>
        <taxon>Bacteria</taxon>
        <taxon>Candidatus Roizmaniibacteriota</taxon>
    </lineage>
</organism>
<dbReference type="Gene3D" id="1.10.287.10">
    <property type="entry name" value="S15/NS1, RNA-binding"/>
    <property type="match status" value="1"/>
</dbReference>
<evidence type="ECO:0000256" key="2">
    <source>
        <dbReference type="ARBA" id="ARBA00023274"/>
    </source>
</evidence>
<gene>
    <name evidence="4" type="primary">rpsO</name>
    <name evidence="7" type="ORF">A2690_01580</name>
</gene>
<comment type="function">
    <text evidence="4">Forms an intersubunit bridge (bridge B4) with the 23S rRNA of the 50S subunit in the ribosome.</text>
</comment>
<dbReference type="SUPFAM" id="SSF47060">
    <property type="entry name" value="S15/NS1 RNA-binding domain"/>
    <property type="match status" value="1"/>
</dbReference>
<evidence type="ECO:0000256" key="4">
    <source>
        <dbReference type="HAMAP-Rule" id="MF_01343"/>
    </source>
</evidence>
<evidence type="ECO:0000256" key="5">
    <source>
        <dbReference type="RuleBase" id="RU003919"/>
    </source>
</evidence>
<dbReference type="HAMAP" id="MF_01343_B">
    <property type="entry name" value="Ribosomal_uS15_B"/>
    <property type="match status" value="1"/>
</dbReference>
<evidence type="ECO:0000256" key="3">
    <source>
        <dbReference type="ARBA" id="ARBA00064542"/>
    </source>
</evidence>
<protein>
    <recommendedName>
        <fullName evidence="4">Small ribosomal subunit protein uS15</fullName>
    </recommendedName>
</protein>
<evidence type="ECO:0000256" key="1">
    <source>
        <dbReference type="ARBA" id="ARBA00022980"/>
    </source>
</evidence>
<reference evidence="7 8" key="1">
    <citation type="journal article" date="2016" name="Nat. Commun.">
        <title>Thousands of microbial genomes shed light on interconnected biogeochemical processes in an aquifer system.</title>
        <authorList>
            <person name="Anantharaman K."/>
            <person name="Brown C.T."/>
            <person name="Hug L.A."/>
            <person name="Sharon I."/>
            <person name="Castelle C.J."/>
            <person name="Probst A.J."/>
            <person name="Thomas B.C."/>
            <person name="Singh A."/>
            <person name="Wilkins M.J."/>
            <person name="Karaoz U."/>
            <person name="Brodie E.L."/>
            <person name="Williams K.H."/>
            <person name="Hubbard S.S."/>
            <person name="Banfield J.F."/>
        </authorList>
    </citation>
    <scope>NUCLEOTIDE SEQUENCE [LARGE SCALE GENOMIC DNA]</scope>
</reference>
<comment type="similarity">
    <text evidence="4 5">Belongs to the universal ribosomal protein uS15 family.</text>
</comment>
<dbReference type="CDD" id="cd00353">
    <property type="entry name" value="Ribosomal_S15p_S13e"/>
    <property type="match status" value="1"/>
</dbReference>
<dbReference type="PANTHER" id="PTHR23321:SF26">
    <property type="entry name" value="SMALL RIBOSOMAL SUBUNIT PROTEIN US15M"/>
    <property type="match status" value="1"/>
</dbReference>
<dbReference type="GO" id="GO:0006412">
    <property type="term" value="P:translation"/>
    <property type="evidence" value="ECO:0007669"/>
    <property type="project" value="UniProtKB-UniRule"/>
</dbReference>
<accession>A0A1F7GBG1</accession>
<dbReference type="Gene3D" id="6.10.250.3130">
    <property type="match status" value="1"/>
</dbReference>
<dbReference type="InterPro" id="IPR005290">
    <property type="entry name" value="Ribosomal_uS15_bac-type"/>
</dbReference>
<dbReference type="PANTHER" id="PTHR23321">
    <property type="entry name" value="RIBOSOMAL PROTEIN S15, BACTERIAL AND ORGANELLAR"/>
    <property type="match status" value="1"/>
</dbReference>
<sequence>MGGNGLVEAEKQSIISGFALKSGDTGSPEVQIALATYKILNLAKHLELNPKDNHSRRGLLKIISKRRRILNYLGSKDDARYKELIKRLGLKK</sequence>
<comment type="caution">
    <text evidence="7">The sequence shown here is derived from an EMBL/GenBank/DDBJ whole genome shotgun (WGS) entry which is preliminary data.</text>
</comment>
<evidence type="ECO:0000256" key="6">
    <source>
        <dbReference type="RuleBase" id="RU004524"/>
    </source>
</evidence>
<comment type="subunit">
    <text evidence="3 4">Part of the 30S ribosomal subunit. Forms a bridge to the 50S subunit in the 70S ribosome, contacting the 23S rRNA.</text>
</comment>
<dbReference type="Pfam" id="PF00312">
    <property type="entry name" value="Ribosomal_S15"/>
    <property type="match status" value="1"/>
</dbReference>
<dbReference type="Proteomes" id="UP000178372">
    <property type="component" value="Unassembled WGS sequence"/>
</dbReference>
<dbReference type="NCBIfam" id="TIGR00952">
    <property type="entry name" value="S15_bact"/>
    <property type="match status" value="1"/>
</dbReference>
<keyword evidence="4 6" id="KW-0699">rRNA-binding</keyword>
<dbReference type="EMBL" id="MFZF01000020">
    <property type="protein sequence ID" value="OGK16187.1"/>
    <property type="molecule type" value="Genomic_DNA"/>
</dbReference>
<keyword evidence="2 4" id="KW-0687">Ribonucleoprotein</keyword>
<keyword evidence="1 4" id="KW-0689">Ribosomal protein</keyword>
<dbReference type="InterPro" id="IPR009068">
    <property type="entry name" value="uS15_NS1_RNA-bd_sf"/>
</dbReference>
<dbReference type="AlphaFoldDB" id="A0A1F7GBG1"/>
<evidence type="ECO:0000313" key="7">
    <source>
        <dbReference type="EMBL" id="OGK16187.1"/>
    </source>
</evidence>